<dbReference type="Pfam" id="PF21602">
    <property type="entry name" value="GldM_3rd"/>
    <property type="match status" value="1"/>
</dbReference>
<dbReference type="InterPro" id="IPR022720">
    <property type="entry name" value="Motility-assoc_prot_GldM_N"/>
</dbReference>
<feature type="domain" description="Gliding motility-associated protein GldM first immunoglobulin-like" evidence="4">
    <location>
        <begin position="232"/>
        <end position="327"/>
    </location>
</feature>
<accession>A0A0D8JBY3</accession>
<gene>
    <name evidence="6" type="ORF">LH29_00365</name>
</gene>
<dbReference type="Proteomes" id="UP000032544">
    <property type="component" value="Unassembled WGS sequence"/>
</dbReference>
<dbReference type="Pfam" id="PF12080">
    <property type="entry name" value="GldM_4th"/>
    <property type="match status" value="1"/>
</dbReference>
<dbReference type="InterPro" id="IPR048405">
    <property type="entry name" value="GldM_Ig-like-1"/>
</dbReference>
<keyword evidence="7" id="KW-1185">Reference proteome</keyword>
<evidence type="ECO:0000259" key="5">
    <source>
        <dbReference type="Pfam" id="PF21602"/>
    </source>
</evidence>
<dbReference type="Pfam" id="PF21601">
    <property type="entry name" value="GldM_2nd"/>
    <property type="match status" value="1"/>
</dbReference>
<dbReference type="STRING" id="1544798.LH29_00365"/>
<feature type="chain" id="PRO_5002330796" description="Gliding motility-like protein" evidence="1">
    <location>
        <begin position="20"/>
        <end position="522"/>
    </location>
</feature>
<dbReference type="PATRIC" id="fig|1544798.3.peg.75"/>
<dbReference type="InterPro" id="IPR022719">
    <property type="entry name" value="Motility-assoc_prot_GldM_C"/>
</dbReference>
<reference evidence="6 7" key="1">
    <citation type="submission" date="2014-09" db="EMBL/GenBank/DDBJ databases">
        <title>Draft Genome Sequence of Draconibacterium sp. JN14CK-3.</title>
        <authorList>
            <person name="Dong C."/>
            <person name="Lai Q."/>
            <person name="Shao Z."/>
        </authorList>
    </citation>
    <scope>NUCLEOTIDE SEQUENCE [LARGE SCALE GENOMIC DNA]</scope>
    <source>
        <strain evidence="6 7">JN14CK-3</strain>
    </source>
</reference>
<dbReference type="InterPro" id="IPR019859">
    <property type="entry name" value="Motility-assoc_prot_GldM"/>
</dbReference>
<dbReference type="NCBIfam" id="TIGR03517">
    <property type="entry name" value="GldM_gliding"/>
    <property type="match status" value="1"/>
</dbReference>
<evidence type="ECO:0000259" key="4">
    <source>
        <dbReference type="Pfam" id="PF21601"/>
    </source>
</evidence>
<feature type="signal peptide" evidence="1">
    <location>
        <begin position="1"/>
        <end position="19"/>
    </location>
</feature>
<dbReference type="AlphaFoldDB" id="A0A0D8JBY3"/>
<feature type="domain" description="Gliding motility-associated protein GldM N-terminal" evidence="3">
    <location>
        <begin position="20"/>
        <end position="227"/>
    </location>
</feature>
<dbReference type="InterPro" id="IPR048406">
    <property type="entry name" value="GldM_Ig-like-2"/>
</dbReference>
<protein>
    <recommendedName>
        <fullName evidence="8">Gliding motility-like protein</fullName>
    </recommendedName>
</protein>
<name>A0A0D8JBY3_9BACT</name>
<keyword evidence="1" id="KW-0732">Signal</keyword>
<evidence type="ECO:0008006" key="8">
    <source>
        <dbReference type="Google" id="ProtNLM"/>
    </source>
</evidence>
<evidence type="ECO:0000259" key="3">
    <source>
        <dbReference type="Pfam" id="PF12081"/>
    </source>
</evidence>
<comment type="caution">
    <text evidence="6">The sequence shown here is derived from an EMBL/GenBank/DDBJ whole genome shotgun (WGS) entry which is preliminary data.</text>
</comment>
<organism evidence="6 7">
    <name type="scientific">Draconibacterium sediminis</name>
    <dbReference type="NCBI Taxonomy" id="1544798"/>
    <lineage>
        <taxon>Bacteria</taxon>
        <taxon>Pseudomonadati</taxon>
        <taxon>Bacteroidota</taxon>
        <taxon>Bacteroidia</taxon>
        <taxon>Marinilabiliales</taxon>
        <taxon>Prolixibacteraceae</taxon>
        <taxon>Draconibacterium</taxon>
    </lineage>
</organism>
<evidence type="ECO:0000313" key="7">
    <source>
        <dbReference type="Proteomes" id="UP000032544"/>
    </source>
</evidence>
<evidence type="ECO:0000313" key="6">
    <source>
        <dbReference type="EMBL" id="KJF44036.1"/>
    </source>
</evidence>
<dbReference type="EMBL" id="JRHC01000001">
    <property type="protein sequence ID" value="KJF44036.1"/>
    <property type="molecule type" value="Genomic_DNA"/>
</dbReference>
<sequence>MINLMYIVLTAMLALNVAAEVLEAFRVVDSSLLQTLEAVDMQNKQIYSAFEQAYIENPTKVQEWKDKSDQLRNRSEEMINYVGALKDEVVAYSGEKPVDEDNPMYEEGYYHTKVDGTVVEVAKKDDMNGPSELLITQKRANDLKNAIIEYREFLSSLVNEDDSELRELIMNELKTSDPEKGSKGEGNYKTWESEHFEDKPLIAVMTLLSKIQIDVKNSEASVAKYLYAEIDEGSFKFNRLGARVIANSNVVLMGDEYKAEVFLAAEDTTQQPVIMINGNEVEVKDGKATYIGNTSQAGKFTWSGLIKYKTPGGIIKSYPFEQEYQVSEPTVTMSATKMNVFYKGLDNPFDVGGGAIPNEDLEVQMTNGRVTKRGDAYIVVPTDLDEMGRNTKVSVYATINGSRRLIGTTEWRVKRVPDPVAQINGQSGGDIRKETLQIQDGVLAVLEDFDFEFGYKVTQFTMETTSGGYTNRYPSNSNRFTAEQKNALRNVNINSIVYIGDIKALGDDGTTRDLDPISFKVK</sequence>
<proteinExistence type="predicted"/>
<evidence type="ECO:0000256" key="1">
    <source>
        <dbReference type="SAM" id="SignalP"/>
    </source>
</evidence>
<dbReference type="Pfam" id="PF12081">
    <property type="entry name" value="GldM_1st"/>
    <property type="match status" value="1"/>
</dbReference>
<feature type="domain" description="Gliding motility-associated protein GldM C-terminal" evidence="2">
    <location>
        <begin position="417"/>
        <end position="522"/>
    </location>
</feature>
<evidence type="ECO:0000259" key="2">
    <source>
        <dbReference type="Pfam" id="PF12080"/>
    </source>
</evidence>
<feature type="domain" description="Gliding motility-associated protein GldM second immunoglobulin-like" evidence="5">
    <location>
        <begin position="331"/>
        <end position="414"/>
    </location>
</feature>